<evidence type="ECO:0000313" key="3">
    <source>
        <dbReference type="EMBL" id="PMB98954.1"/>
    </source>
</evidence>
<feature type="compositionally biased region" description="Basic residues" evidence="1">
    <location>
        <begin position="155"/>
        <end position="167"/>
    </location>
</feature>
<keyword evidence="2" id="KW-1133">Transmembrane helix</keyword>
<keyword evidence="2" id="KW-0812">Transmembrane</keyword>
<sequence length="186" mass="20926">MTSSQPHLGRTRMWARSRTTQSKKLYSVTATRISAAATRILVILPIRIVDRPRPTETIQRLRCGFSARTQVRLPRSGRTADTATLVGIMRDYLMYLLARLAVLMGTIVVVWWIAGPGLISTIAAIIISALISYLALRPLRDSATGSLIAWQERRRARSGKVKARTVKKGSDEDLEDRELDRRDPDR</sequence>
<feature type="transmembrane region" description="Helical" evidence="2">
    <location>
        <begin position="92"/>
        <end position="112"/>
    </location>
</feature>
<evidence type="ECO:0000313" key="4">
    <source>
        <dbReference type="Proteomes" id="UP000235703"/>
    </source>
</evidence>
<dbReference type="AlphaFoldDB" id="A0A2N6PJV4"/>
<dbReference type="EMBL" id="PNFZ01000002">
    <property type="protein sequence ID" value="PMB98954.1"/>
    <property type="molecule type" value="Genomic_DNA"/>
</dbReference>
<reference evidence="3 4" key="1">
    <citation type="submission" date="2017-09" db="EMBL/GenBank/DDBJ databases">
        <title>Bacterial strain isolated from the female urinary microbiota.</title>
        <authorList>
            <person name="Thomas-White K."/>
            <person name="Kumar N."/>
            <person name="Forster S."/>
            <person name="Putonti C."/>
            <person name="Lawley T."/>
            <person name="Wolfe A.J."/>
        </authorList>
    </citation>
    <scope>NUCLEOTIDE SEQUENCE [LARGE SCALE GENOMIC DNA]</scope>
    <source>
        <strain evidence="3 4">UMB0680</strain>
    </source>
</reference>
<proteinExistence type="predicted"/>
<evidence type="ECO:0008006" key="5">
    <source>
        <dbReference type="Google" id="ProtNLM"/>
    </source>
</evidence>
<accession>A0A2N6PJV4</accession>
<keyword evidence="2" id="KW-0472">Membrane</keyword>
<protein>
    <recommendedName>
        <fullName evidence="5">DUF4229 domain-containing protein</fullName>
    </recommendedName>
</protein>
<dbReference type="Proteomes" id="UP000235703">
    <property type="component" value="Unassembled WGS sequence"/>
</dbReference>
<evidence type="ECO:0000256" key="2">
    <source>
        <dbReference type="SAM" id="Phobius"/>
    </source>
</evidence>
<dbReference type="Pfam" id="PF14012">
    <property type="entry name" value="DUF4229"/>
    <property type="match status" value="1"/>
</dbReference>
<organism evidence="3 4">
    <name type="scientific">Brevibacterium luteolum</name>
    <dbReference type="NCBI Taxonomy" id="199591"/>
    <lineage>
        <taxon>Bacteria</taxon>
        <taxon>Bacillati</taxon>
        <taxon>Actinomycetota</taxon>
        <taxon>Actinomycetes</taxon>
        <taxon>Micrococcales</taxon>
        <taxon>Brevibacteriaceae</taxon>
        <taxon>Brevibacterium</taxon>
    </lineage>
</organism>
<dbReference type="InterPro" id="IPR025323">
    <property type="entry name" value="DUF4229"/>
</dbReference>
<evidence type="ECO:0000256" key="1">
    <source>
        <dbReference type="SAM" id="MobiDB-lite"/>
    </source>
</evidence>
<keyword evidence="4" id="KW-1185">Reference proteome</keyword>
<feature type="region of interest" description="Disordered" evidence="1">
    <location>
        <begin position="155"/>
        <end position="186"/>
    </location>
</feature>
<feature type="transmembrane region" description="Helical" evidence="2">
    <location>
        <begin position="118"/>
        <end position="136"/>
    </location>
</feature>
<gene>
    <name evidence="3" type="ORF">CJ198_05050</name>
</gene>
<comment type="caution">
    <text evidence="3">The sequence shown here is derived from an EMBL/GenBank/DDBJ whole genome shotgun (WGS) entry which is preliminary data.</text>
</comment>
<name>A0A2N6PJV4_9MICO</name>